<keyword evidence="6" id="KW-0235">DNA replication</keyword>
<dbReference type="InterPro" id="IPR040982">
    <property type="entry name" value="DNA_pol3_finger"/>
</dbReference>
<dbReference type="InterPro" id="IPR029460">
    <property type="entry name" value="DNAPol_HHH"/>
</dbReference>
<dbReference type="NCBIfam" id="TIGR00594">
    <property type="entry name" value="polc"/>
    <property type="match status" value="1"/>
</dbReference>
<feature type="domain" description="Polymerase/histidinol phosphatase N-terminal" evidence="9">
    <location>
        <begin position="7"/>
        <end position="74"/>
    </location>
</feature>
<sequence length="1156" mass="129826">MPTTEFVHLHCHSEYSVDNSLIRLPKLVAKAKDLGLNAIALTDNNNLFAAVKFYRAATKAGVKPIFGAEITLKEAGKNSSLLLLCQDRQGYLNLSELISLSYQTEQGMEDANITLAQLQQYNQGLILIAPPVHSNVAQALLENKIPEAQEKAQFWQQLFADRFYLGLQRTNRTHDEQHLHLCIKLGLTLDIPLVATNDVQFLEEDEFEAHEARICITQGGLLDDARREKHYHADQYLKSKETMATLFSDLPEALANSVEIAKRCNVHFELDNKNYLPNFPVPEGMTMAEFFSQESKDGLKTRLKGLEIEKEVYDNRLDFELSVINKMDFPGYFLIVADFIRWSKDNDIPVGPGRGSGAGSLVAYALGITNVDPIKHELLFERFLNPERVSMPDFDVDFCTDRRDEVIEYVSKKYGAEKVSQIITYGTMAAKGVVRDVGRVLGHPYGFSDRISKSIPNDLKINLSRALGRFAEDDSQENKDKWFSKELKNRYDSEESVTALMDLSLKLEGLVRNVGTHAGGVLIAPSKISDFCPTYKASNEDGVVSQFDMKDVESVGLVKFDFLGLSNLTVIDKTVKLIHAKGLSEELIDIDTLPLDDIKVYELLQRCDTTGIFQLESDGMRGYLKKLQADSFEDIVAMLALYRPGPLDAGMVDDYINVKHGKQKAKYPHPMLEGLLAPTNGVFLYQEQVMQSAQVMAGYSLGGADLLRRAMGKKIASEMDAQRSVFVNGAAKNDIDPKKANQIFDLIDKFSGYGFNKSHSVAYAYVSYQTAWLKAHHPAAFMASVLSRMMDDTDRISFTVSEVRAMSLKVTGPNVNQSLYEFSIQDTKTLTYGLGAIKGVGESVVNKLVAEREANGTYQDLFDFCLRIEKRTLNKRALEALIYSGALDDFGIDRAVLIKTYPSAMKQAEQQQNDHSSGQSALFSQAQGCQEYDIHYQSTPPFSFRQTLQFEKSVLGYYFYQHPTDEYKNDLKIFSATLPKDLTFRNNKEVRVLALISDAYYRTTRKGNQMASIVLEDGQQTLNAVIFSKVLETEGVSQQLNIDTTIIASGTIEKDDYRDGWQLIINTIENIDTAKQKYAKSFNLSLTPQHTELFQQLATLLQQNQGQCPVKLHYQTPHATGSMQLNNTYAVTPNQQLIETIDTLLNSNASHIKYTR</sequence>
<comment type="catalytic activity">
    <reaction evidence="8">
        <text>DNA(n) + a 2'-deoxyribonucleoside 5'-triphosphate = DNA(n+1) + diphosphate</text>
        <dbReference type="Rhea" id="RHEA:22508"/>
        <dbReference type="Rhea" id="RHEA-COMP:17339"/>
        <dbReference type="Rhea" id="RHEA-COMP:17340"/>
        <dbReference type="ChEBI" id="CHEBI:33019"/>
        <dbReference type="ChEBI" id="CHEBI:61560"/>
        <dbReference type="ChEBI" id="CHEBI:173112"/>
        <dbReference type="EC" id="2.7.7.7"/>
    </reaction>
</comment>
<evidence type="ECO:0000259" key="9">
    <source>
        <dbReference type="SMART" id="SM00481"/>
    </source>
</evidence>
<dbReference type="Pfam" id="PF07733">
    <property type="entry name" value="DNA_pol3_alpha"/>
    <property type="match status" value="1"/>
</dbReference>
<dbReference type="Pfam" id="PF17657">
    <property type="entry name" value="DNA_pol3_finger"/>
    <property type="match status" value="1"/>
</dbReference>
<dbReference type="Gene3D" id="1.10.10.1600">
    <property type="entry name" value="Bacterial DNA polymerase III alpha subunit, thumb domain"/>
    <property type="match status" value="1"/>
</dbReference>
<dbReference type="Gene3D" id="1.10.150.870">
    <property type="match status" value="1"/>
</dbReference>
<evidence type="ECO:0000256" key="3">
    <source>
        <dbReference type="ARBA" id="ARBA00022490"/>
    </source>
</evidence>
<dbReference type="InterPro" id="IPR049821">
    <property type="entry name" value="PolIIIA_DnaE1_PHP"/>
</dbReference>
<dbReference type="PANTHER" id="PTHR32294">
    <property type="entry name" value="DNA POLYMERASE III SUBUNIT ALPHA"/>
    <property type="match status" value="1"/>
</dbReference>
<dbReference type="Pfam" id="PF20914">
    <property type="entry name" value="DNA_pol_IIIA_C"/>
    <property type="match status" value="1"/>
</dbReference>
<reference evidence="10" key="1">
    <citation type="submission" date="2016-10" db="EMBL/GenBank/DDBJ databases">
        <authorList>
            <person name="de Groot N.N."/>
        </authorList>
    </citation>
    <scope>NUCLEOTIDE SEQUENCE</scope>
</reference>
<accession>A0A1W1E668</accession>
<keyword evidence="5 10" id="KW-0548">Nucleotidyltransferase</keyword>
<dbReference type="CDD" id="cd07433">
    <property type="entry name" value="PHP_PolIIIA_DnaE1"/>
    <property type="match status" value="1"/>
</dbReference>
<dbReference type="InterPro" id="IPR004013">
    <property type="entry name" value="PHP_dom"/>
</dbReference>
<dbReference type="PANTHER" id="PTHR32294:SF0">
    <property type="entry name" value="DNA POLYMERASE III SUBUNIT ALPHA"/>
    <property type="match status" value="1"/>
</dbReference>
<dbReference type="InterPro" id="IPR041931">
    <property type="entry name" value="DNA_pol3_alpha_thumb_dom"/>
</dbReference>
<dbReference type="InterPro" id="IPR004805">
    <property type="entry name" value="DnaE2/DnaE/PolC"/>
</dbReference>
<dbReference type="EC" id="2.7.7.7" evidence="2"/>
<evidence type="ECO:0000256" key="7">
    <source>
        <dbReference type="ARBA" id="ARBA00022932"/>
    </source>
</evidence>
<dbReference type="CDD" id="cd04485">
    <property type="entry name" value="DnaE_OBF"/>
    <property type="match status" value="1"/>
</dbReference>
<dbReference type="InterPro" id="IPR012340">
    <property type="entry name" value="NA-bd_OB-fold"/>
</dbReference>
<dbReference type="InterPro" id="IPR003141">
    <property type="entry name" value="Pol/His_phosphatase_N"/>
</dbReference>
<dbReference type="Gene3D" id="2.40.50.140">
    <property type="entry name" value="Nucleic acid-binding proteins"/>
    <property type="match status" value="1"/>
</dbReference>
<dbReference type="Pfam" id="PF02811">
    <property type="entry name" value="PHP"/>
    <property type="match status" value="1"/>
</dbReference>
<evidence type="ECO:0000256" key="8">
    <source>
        <dbReference type="ARBA" id="ARBA00049244"/>
    </source>
</evidence>
<evidence type="ECO:0000256" key="2">
    <source>
        <dbReference type="ARBA" id="ARBA00012417"/>
    </source>
</evidence>
<dbReference type="NCBIfam" id="NF004226">
    <property type="entry name" value="PRK05673.1"/>
    <property type="match status" value="1"/>
</dbReference>
<evidence type="ECO:0000313" key="10">
    <source>
        <dbReference type="EMBL" id="SFV89361.1"/>
    </source>
</evidence>
<gene>
    <name evidence="10" type="ORF">MNB_SUP05-SYMBIONT-7-427</name>
</gene>
<dbReference type="AlphaFoldDB" id="A0A1W1E668"/>
<keyword evidence="7" id="KW-0239">DNA-directed DNA polymerase</keyword>
<dbReference type="EMBL" id="FPIA01000147">
    <property type="protein sequence ID" value="SFV89361.1"/>
    <property type="molecule type" value="Genomic_DNA"/>
</dbReference>
<organism evidence="10">
    <name type="scientific">hydrothermal vent metagenome</name>
    <dbReference type="NCBI Taxonomy" id="652676"/>
    <lineage>
        <taxon>unclassified sequences</taxon>
        <taxon>metagenomes</taxon>
        <taxon>ecological metagenomes</taxon>
    </lineage>
</organism>
<evidence type="ECO:0000256" key="5">
    <source>
        <dbReference type="ARBA" id="ARBA00022695"/>
    </source>
</evidence>
<protein>
    <recommendedName>
        <fullName evidence="2">DNA-directed DNA polymerase</fullName>
        <ecNumber evidence="2">2.7.7.7</ecNumber>
    </recommendedName>
</protein>
<dbReference type="GO" id="GO:0008408">
    <property type="term" value="F:3'-5' exonuclease activity"/>
    <property type="evidence" value="ECO:0007669"/>
    <property type="project" value="InterPro"/>
</dbReference>
<proteinExistence type="predicted"/>
<dbReference type="InterPro" id="IPR011708">
    <property type="entry name" value="DNA_pol3_alpha_NTPase_dom"/>
</dbReference>
<keyword evidence="3" id="KW-0963">Cytoplasm</keyword>
<dbReference type="InterPro" id="IPR016195">
    <property type="entry name" value="Pol/histidinol_Pase-like"/>
</dbReference>
<evidence type="ECO:0000256" key="4">
    <source>
        <dbReference type="ARBA" id="ARBA00022679"/>
    </source>
</evidence>
<keyword evidence="4 10" id="KW-0808">Transferase</keyword>
<dbReference type="GO" id="GO:0003887">
    <property type="term" value="F:DNA-directed DNA polymerase activity"/>
    <property type="evidence" value="ECO:0007669"/>
    <property type="project" value="UniProtKB-KW"/>
</dbReference>
<evidence type="ECO:0000256" key="1">
    <source>
        <dbReference type="ARBA" id="ARBA00004496"/>
    </source>
</evidence>
<dbReference type="GO" id="GO:0006260">
    <property type="term" value="P:DNA replication"/>
    <property type="evidence" value="ECO:0007669"/>
    <property type="project" value="UniProtKB-KW"/>
</dbReference>
<dbReference type="SUPFAM" id="SSF89550">
    <property type="entry name" value="PHP domain-like"/>
    <property type="match status" value="1"/>
</dbReference>
<evidence type="ECO:0000256" key="6">
    <source>
        <dbReference type="ARBA" id="ARBA00022705"/>
    </source>
</evidence>
<name>A0A1W1E668_9ZZZZ</name>
<dbReference type="Gene3D" id="3.20.20.140">
    <property type="entry name" value="Metal-dependent hydrolases"/>
    <property type="match status" value="1"/>
</dbReference>
<dbReference type="SMART" id="SM00481">
    <property type="entry name" value="POLIIIAc"/>
    <property type="match status" value="1"/>
</dbReference>
<dbReference type="InterPro" id="IPR048472">
    <property type="entry name" value="DNA_pol_IIIA_C"/>
</dbReference>
<dbReference type="GO" id="GO:0005737">
    <property type="term" value="C:cytoplasm"/>
    <property type="evidence" value="ECO:0007669"/>
    <property type="project" value="UniProtKB-SubCell"/>
</dbReference>
<comment type="subcellular location">
    <subcellularLocation>
        <location evidence="1">Cytoplasm</location>
    </subcellularLocation>
</comment>
<dbReference type="Pfam" id="PF14579">
    <property type="entry name" value="HHH_6"/>
    <property type="match status" value="1"/>
</dbReference>